<organism evidence="2 3">
    <name type="scientific">Basidiobolus ranarum</name>
    <dbReference type="NCBI Taxonomy" id="34480"/>
    <lineage>
        <taxon>Eukaryota</taxon>
        <taxon>Fungi</taxon>
        <taxon>Fungi incertae sedis</taxon>
        <taxon>Zoopagomycota</taxon>
        <taxon>Entomophthoromycotina</taxon>
        <taxon>Basidiobolomycetes</taxon>
        <taxon>Basidiobolales</taxon>
        <taxon>Basidiobolaceae</taxon>
        <taxon>Basidiobolus</taxon>
    </lineage>
</organism>
<evidence type="ECO:0000259" key="1">
    <source>
        <dbReference type="Pfam" id="PF02752"/>
    </source>
</evidence>
<dbReference type="InterPro" id="IPR050357">
    <property type="entry name" value="Arrestin_domain-protein"/>
</dbReference>
<dbReference type="Proteomes" id="UP001479436">
    <property type="component" value="Unassembled WGS sequence"/>
</dbReference>
<dbReference type="Pfam" id="PF02752">
    <property type="entry name" value="Arrestin_C"/>
    <property type="match status" value="1"/>
</dbReference>
<dbReference type="EMBL" id="JASJQH010009015">
    <property type="protein sequence ID" value="KAK9685361.1"/>
    <property type="molecule type" value="Genomic_DNA"/>
</dbReference>
<reference evidence="2 3" key="1">
    <citation type="submission" date="2023-04" db="EMBL/GenBank/DDBJ databases">
        <title>Genome of Basidiobolus ranarum AG-B5.</title>
        <authorList>
            <person name="Stajich J.E."/>
            <person name="Carter-House D."/>
            <person name="Gryganskyi A."/>
        </authorList>
    </citation>
    <scope>NUCLEOTIDE SEQUENCE [LARGE SCALE GENOMIC DNA]</scope>
    <source>
        <strain evidence="2 3">AG-B5</strain>
    </source>
</reference>
<dbReference type="InterPro" id="IPR014752">
    <property type="entry name" value="Arrestin-like_C"/>
</dbReference>
<evidence type="ECO:0000313" key="3">
    <source>
        <dbReference type="Proteomes" id="UP001479436"/>
    </source>
</evidence>
<evidence type="ECO:0000313" key="2">
    <source>
        <dbReference type="EMBL" id="KAK9685361.1"/>
    </source>
</evidence>
<accession>A0ABR2VNZ6</accession>
<dbReference type="Gene3D" id="2.60.40.640">
    <property type="match status" value="1"/>
</dbReference>
<name>A0ABR2VNZ6_9FUNG</name>
<dbReference type="InterPro" id="IPR011022">
    <property type="entry name" value="Arrestin_C-like"/>
</dbReference>
<proteinExistence type="predicted"/>
<protein>
    <recommendedName>
        <fullName evidence="1">Arrestin C-terminal-like domain-containing protein</fullName>
    </recommendedName>
</protein>
<dbReference type="PANTHER" id="PTHR11188:SF17">
    <property type="entry name" value="FI21816P1"/>
    <property type="match status" value="1"/>
</dbReference>
<comment type="caution">
    <text evidence="2">The sequence shown here is derived from an EMBL/GenBank/DDBJ whole genome shotgun (WGS) entry which is preliminary data.</text>
</comment>
<dbReference type="PANTHER" id="PTHR11188">
    <property type="entry name" value="ARRESTIN DOMAIN CONTAINING PROTEIN"/>
    <property type="match status" value="1"/>
</dbReference>
<sequence>MEGCSFKYDFEMTLHEELPESCMLEYGSVQYKFKAIAETSILYSNLKDEKEIFLRQNVNSWLDTVYPTEIDRNWRNILNINMKIPSNQYKLGSVLPLTFRTQLSDETARVVLVSCMLKEHMIFRSPKIHGSSRPVIRDQANNIDMAFTWCKNIGYNEEKVMEINIPFKRCSFDCSNEYVNISHKLHVRVDIQKQGVVESIGISFPILIVPQISSELRFDELGIEQLPGYQVIPPPPSYDYVYSLENLSAISLDSNENYTPFPPRYSTIGHNISVY</sequence>
<feature type="domain" description="Arrestin C-terminal-like" evidence="1">
    <location>
        <begin position="74"/>
        <end position="209"/>
    </location>
</feature>
<keyword evidence="3" id="KW-1185">Reference proteome</keyword>
<gene>
    <name evidence="2" type="ORF">K7432_015525</name>
</gene>